<feature type="compositionally biased region" description="Polar residues" evidence="2">
    <location>
        <begin position="485"/>
        <end position="497"/>
    </location>
</feature>
<dbReference type="SUPFAM" id="SSF101152">
    <property type="entry name" value="Mob1/phocein"/>
    <property type="match status" value="1"/>
</dbReference>
<dbReference type="EMBL" id="JAVRRJ010000009">
    <property type="protein sequence ID" value="KAK5081622.1"/>
    <property type="molecule type" value="Genomic_DNA"/>
</dbReference>
<evidence type="ECO:0008006" key="5">
    <source>
        <dbReference type="Google" id="ProtNLM"/>
    </source>
</evidence>
<dbReference type="Proteomes" id="UP001309876">
    <property type="component" value="Unassembled WGS sequence"/>
</dbReference>
<feature type="compositionally biased region" description="Polar residues" evidence="2">
    <location>
        <begin position="369"/>
        <end position="391"/>
    </location>
</feature>
<evidence type="ECO:0000313" key="3">
    <source>
        <dbReference type="EMBL" id="KAK5081622.1"/>
    </source>
</evidence>
<dbReference type="Gene3D" id="1.20.140.30">
    <property type="entry name" value="MOB kinase activator"/>
    <property type="match status" value="1"/>
</dbReference>
<sequence>MAGKSPARSALREGGPPSSPRLPSPPPLPELQLGPRSPSINAPGNELSLDDLATPDEGAARRVRPGTSALDMARGPPFVPLHQLESPFQLQEYLKSSYASKTLNESSHTLVPITKETAMELATPPIQQDTGEPIDRNLWLYELCRFLVQRTNRLIVSFFADSPPCSSQTCPEMRASEWQYLCAVHEPPKSCCAIDYCCHTLDWAANVLTSTKHFPSRLSLGGEGVSASQSMRQLTNIFRRVYRIYAHAWFQHREAFWMLEQEEGLYKFFRTVCDAYSLIPEDNYTIPPDAEGEKEDMLETPVSDKGVGIHILRNDTPISQQQMSQPNESEPVQVPTIAHTQRRHRHTPSTGTQVNSIAEGAEEEEEAGNTTQLSQTVASEPTATSTRQMTASPPKVARSPRPEGLSMPTSDPQLENLRAPEDPTPTPERRVSDPFSETGVSASAADSAVTTEELEAPPTVTAIKPPPSMLTEPVNIQHPHPSKTPIPSLQMEPQAQTPPRVHDENEEVRSPSGGSIRTVGDDILSGVLAHMDEDHDTTAGALPSSSASAPDPKDSTSSGEISSVNANETSGEKQVVSTPSTHELTTAVHQAEKSREVDADEEMDEIKLDRIMTAVKVNEEVDKQSPTEAKEDVKDDGMTKEETAAGVV</sequence>
<feature type="compositionally biased region" description="Polar residues" evidence="2">
    <location>
        <begin position="575"/>
        <end position="588"/>
    </location>
</feature>
<accession>A0AAN7SV91</accession>
<feature type="region of interest" description="Disordered" evidence="2">
    <location>
        <begin position="1"/>
        <end position="56"/>
    </location>
</feature>
<keyword evidence="4" id="KW-1185">Reference proteome</keyword>
<evidence type="ECO:0000256" key="1">
    <source>
        <dbReference type="PIRSR" id="PIRSR605301-1"/>
    </source>
</evidence>
<comment type="caution">
    <text evidence="3">The sequence shown here is derived from an EMBL/GenBank/DDBJ whole genome shotgun (WGS) entry which is preliminary data.</text>
</comment>
<dbReference type="PANTHER" id="PTHR22599">
    <property type="entry name" value="MPS ONE BINDER KINASE ACTIVATOR-LIKE MOB"/>
    <property type="match status" value="1"/>
</dbReference>
<dbReference type="InterPro" id="IPR005301">
    <property type="entry name" value="MOB_kinase_act_fam"/>
</dbReference>
<keyword evidence="1" id="KW-0479">Metal-binding</keyword>
<dbReference type="AlphaFoldDB" id="A0AAN7SV91"/>
<feature type="binding site" evidence="1">
    <location>
        <position position="252"/>
    </location>
    <ligand>
        <name>Zn(2+)</name>
        <dbReference type="ChEBI" id="CHEBI:29105"/>
    </ligand>
</feature>
<protein>
    <recommendedName>
        <fullName evidence="5">Mob1/phocein</fullName>
    </recommendedName>
</protein>
<gene>
    <name evidence="3" type="ORF">LTR05_007754</name>
</gene>
<feature type="binding site" evidence="1">
    <location>
        <position position="247"/>
    </location>
    <ligand>
        <name>Zn(2+)</name>
        <dbReference type="ChEBI" id="CHEBI:29105"/>
    </ligand>
</feature>
<reference evidence="3 4" key="1">
    <citation type="submission" date="2023-08" db="EMBL/GenBank/DDBJ databases">
        <title>Black Yeasts Isolated from many extreme environments.</title>
        <authorList>
            <person name="Coleine C."/>
            <person name="Stajich J.E."/>
            <person name="Selbmann L."/>
        </authorList>
    </citation>
    <scope>NUCLEOTIDE SEQUENCE [LARGE SCALE GENOMIC DNA]</scope>
    <source>
        <strain evidence="3 4">CCFEE 5910</strain>
    </source>
</reference>
<feature type="binding site" evidence="1">
    <location>
        <position position="165"/>
    </location>
    <ligand>
        <name>Zn(2+)</name>
        <dbReference type="ChEBI" id="CHEBI:29105"/>
    </ligand>
</feature>
<feature type="compositionally biased region" description="Basic and acidic residues" evidence="2">
    <location>
        <begin position="500"/>
        <end position="509"/>
    </location>
</feature>
<dbReference type="InterPro" id="IPR036703">
    <property type="entry name" value="MOB_kinase_act_sf"/>
</dbReference>
<name>A0AAN7SV91_9EURO</name>
<dbReference type="SMART" id="SM01388">
    <property type="entry name" value="Mob1_phocein"/>
    <property type="match status" value="1"/>
</dbReference>
<keyword evidence="1" id="KW-0862">Zinc</keyword>
<feature type="compositionally biased region" description="Polar residues" evidence="2">
    <location>
        <begin position="559"/>
        <end position="569"/>
    </location>
</feature>
<evidence type="ECO:0000313" key="4">
    <source>
        <dbReference type="Proteomes" id="UP001309876"/>
    </source>
</evidence>
<organism evidence="3 4">
    <name type="scientific">Lithohypha guttulata</name>
    <dbReference type="NCBI Taxonomy" id="1690604"/>
    <lineage>
        <taxon>Eukaryota</taxon>
        <taxon>Fungi</taxon>
        <taxon>Dikarya</taxon>
        <taxon>Ascomycota</taxon>
        <taxon>Pezizomycotina</taxon>
        <taxon>Eurotiomycetes</taxon>
        <taxon>Chaetothyriomycetidae</taxon>
        <taxon>Chaetothyriales</taxon>
        <taxon>Trichomeriaceae</taxon>
        <taxon>Lithohypha</taxon>
    </lineage>
</organism>
<feature type="region of interest" description="Disordered" evidence="2">
    <location>
        <begin position="617"/>
        <end position="648"/>
    </location>
</feature>
<feature type="compositionally biased region" description="Polar residues" evidence="2">
    <location>
        <begin position="319"/>
        <end position="330"/>
    </location>
</feature>
<evidence type="ECO:0000256" key="2">
    <source>
        <dbReference type="SAM" id="MobiDB-lite"/>
    </source>
</evidence>
<feature type="region of interest" description="Disordered" evidence="2">
    <location>
        <begin position="319"/>
        <end position="603"/>
    </location>
</feature>
<feature type="binding site" evidence="1">
    <location>
        <position position="170"/>
    </location>
    <ligand>
        <name>Zn(2+)</name>
        <dbReference type="ChEBI" id="CHEBI:29105"/>
    </ligand>
</feature>
<proteinExistence type="predicted"/>
<dbReference type="Pfam" id="PF03637">
    <property type="entry name" value="Mob1_phocein"/>
    <property type="match status" value="1"/>
</dbReference>
<feature type="compositionally biased region" description="Pro residues" evidence="2">
    <location>
        <begin position="17"/>
        <end position="29"/>
    </location>
</feature>
<feature type="compositionally biased region" description="Low complexity" evidence="2">
    <location>
        <begin position="538"/>
        <end position="558"/>
    </location>
</feature>